<keyword evidence="8" id="KW-0746">Sphingolipid metabolism</keyword>
<dbReference type="PANTHER" id="PTHR16320:SF24">
    <property type="entry name" value="PHOSPHODIESTERASE, PUTATIVE-RELATED"/>
    <property type="match status" value="1"/>
</dbReference>
<evidence type="ECO:0000256" key="8">
    <source>
        <dbReference type="ARBA" id="ARBA00022919"/>
    </source>
</evidence>
<organism evidence="13 14">
    <name type="scientific">Cryptosporangium minutisporangium</name>
    <dbReference type="NCBI Taxonomy" id="113569"/>
    <lineage>
        <taxon>Bacteria</taxon>
        <taxon>Bacillati</taxon>
        <taxon>Actinomycetota</taxon>
        <taxon>Actinomycetes</taxon>
        <taxon>Cryptosporangiales</taxon>
        <taxon>Cryptosporangiaceae</taxon>
        <taxon>Cryptosporangium</taxon>
    </lineage>
</organism>
<evidence type="ECO:0000256" key="2">
    <source>
        <dbReference type="ARBA" id="ARBA00004760"/>
    </source>
</evidence>
<evidence type="ECO:0000313" key="14">
    <source>
        <dbReference type="Proteomes" id="UP001501676"/>
    </source>
</evidence>
<comment type="pathway">
    <text evidence="2">Lipid metabolism; sphingolipid metabolism.</text>
</comment>
<keyword evidence="7" id="KW-0460">Magnesium</keyword>
<evidence type="ECO:0000256" key="4">
    <source>
        <dbReference type="ARBA" id="ARBA00022692"/>
    </source>
</evidence>
<dbReference type="Pfam" id="PF03372">
    <property type="entry name" value="Exo_endo_phos"/>
    <property type="match status" value="1"/>
</dbReference>
<evidence type="ECO:0000256" key="5">
    <source>
        <dbReference type="ARBA" id="ARBA00022723"/>
    </source>
</evidence>
<keyword evidence="9" id="KW-1133">Transmembrane helix</keyword>
<evidence type="ECO:0000256" key="3">
    <source>
        <dbReference type="ARBA" id="ARBA00004991"/>
    </source>
</evidence>
<keyword evidence="6" id="KW-0378">Hydrolase</keyword>
<sequence>MPTRPATLRLATLNICGLPPALSRLPPLEVRAAEIGRRIEASNLDVFNLQEVWGGRSLATVRRHLPSFPFAAWRRAVHGGPAGGLVTFSRYPLDEPRFRSFSGTAPRTSSLAFRAQRAINARRQGMLATAISGWNVVIGNAHLTANKDGDWSPGSRYYRFHEEQVAVLHTFLREVRSPETTLTVVSGDFNIAADSKLYPLITEDGAWRDPFRDSDAVTYHPEFLPAGATGHRIDYVLLSGDEARFPVLDSDTLFAEQLTTEDDTKIWASDHVGLTTRVGLDGVAGAGPTTISGTR</sequence>
<dbReference type="SUPFAM" id="SSF56219">
    <property type="entry name" value="DNase I-like"/>
    <property type="match status" value="1"/>
</dbReference>
<evidence type="ECO:0000256" key="10">
    <source>
        <dbReference type="ARBA" id="ARBA00023098"/>
    </source>
</evidence>
<evidence type="ECO:0000313" key="13">
    <source>
        <dbReference type="EMBL" id="GAA3381979.1"/>
    </source>
</evidence>
<evidence type="ECO:0000256" key="9">
    <source>
        <dbReference type="ARBA" id="ARBA00022989"/>
    </source>
</evidence>
<dbReference type="PANTHER" id="PTHR16320">
    <property type="entry name" value="SPHINGOMYELINASE FAMILY MEMBER"/>
    <property type="match status" value="1"/>
</dbReference>
<dbReference type="InterPro" id="IPR038772">
    <property type="entry name" value="Sph/SMPD2-like"/>
</dbReference>
<keyword evidence="11" id="KW-0472">Membrane</keyword>
<keyword evidence="10" id="KW-0443">Lipid metabolism</keyword>
<dbReference type="InterPro" id="IPR005135">
    <property type="entry name" value="Endo/exonuclease/phosphatase"/>
</dbReference>
<keyword evidence="4" id="KW-0812">Transmembrane</keyword>
<evidence type="ECO:0000256" key="6">
    <source>
        <dbReference type="ARBA" id="ARBA00022801"/>
    </source>
</evidence>
<comment type="pathway">
    <text evidence="3">Sphingolipid metabolism.</text>
</comment>
<reference evidence="14" key="1">
    <citation type="journal article" date="2019" name="Int. J. Syst. Evol. Microbiol.">
        <title>The Global Catalogue of Microorganisms (GCM) 10K type strain sequencing project: providing services to taxonomists for standard genome sequencing and annotation.</title>
        <authorList>
            <consortium name="The Broad Institute Genomics Platform"/>
            <consortium name="The Broad Institute Genome Sequencing Center for Infectious Disease"/>
            <person name="Wu L."/>
            <person name="Ma J."/>
        </authorList>
    </citation>
    <scope>NUCLEOTIDE SEQUENCE [LARGE SCALE GENOMIC DNA]</scope>
    <source>
        <strain evidence="14">JCM 9458</strain>
    </source>
</reference>
<accession>A0ABP6SQ41</accession>
<keyword evidence="14" id="KW-1185">Reference proteome</keyword>
<feature type="domain" description="Endonuclease/exonuclease/phosphatase" evidence="12">
    <location>
        <begin position="11"/>
        <end position="271"/>
    </location>
</feature>
<protein>
    <recommendedName>
        <fullName evidence="12">Endonuclease/exonuclease/phosphatase domain-containing protein</fullName>
    </recommendedName>
</protein>
<gene>
    <name evidence="13" type="ORF">GCM10020369_02050</name>
</gene>
<dbReference type="EMBL" id="BAAAYN010000001">
    <property type="protein sequence ID" value="GAA3381979.1"/>
    <property type="molecule type" value="Genomic_DNA"/>
</dbReference>
<dbReference type="Proteomes" id="UP001501676">
    <property type="component" value="Unassembled WGS sequence"/>
</dbReference>
<dbReference type="Gene3D" id="3.60.10.10">
    <property type="entry name" value="Endonuclease/exonuclease/phosphatase"/>
    <property type="match status" value="1"/>
</dbReference>
<dbReference type="InterPro" id="IPR036691">
    <property type="entry name" value="Endo/exonu/phosph_ase_sf"/>
</dbReference>
<evidence type="ECO:0000256" key="1">
    <source>
        <dbReference type="ARBA" id="ARBA00004141"/>
    </source>
</evidence>
<proteinExistence type="predicted"/>
<keyword evidence="5" id="KW-0479">Metal-binding</keyword>
<name>A0ABP6SQ41_9ACTN</name>
<evidence type="ECO:0000259" key="12">
    <source>
        <dbReference type="Pfam" id="PF03372"/>
    </source>
</evidence>
<comment type="subcellular location">
    <subcellularLocation>
        <location evidence="1">Membrane</location>
        <topology evidence="1">Multi-pass membrane protein</topology>
    </subcellularLocation>
</comment>
<comment type="caution">
    <text evidence="13">The sequence shown here is derived from an EMBL/GenBank/DDBJ whole genome shotgun (WGS) entry which is preliminary data.</text>
</comment>
<evidence type="ECO:0000256" key="11">
    <source>
        <dbReference type="ARBA" id="ARBA00023136"/>
    </source>
</evidence>
<evidence type="ECO:0000256" key="7">
    <source>
        <dbReference type="ARBA" id="ARBA00022842"/>
    </source>
</evidence>
<dbReference type="RefSeq" id="WP_345725987.1">
    <property type="nucleotide sequence ID" value="NZ_BAAAYN010000001.1"/>
</dbReference>